<reference evidence="5" key="1">
    <citation type="journal article" date="2021" name="Environ. Microbiol.">
        <title>New insights into the diversity and evolution of the archaeal mobilome from three complete genomes of Saccharolobus shibatae.</title>
        <authorList>
            <person name="Medvedeva S."/>
            <person name="Brandt D."/>
            <person name="Cvirkaite-Krupovic V."/>
            <person name="Liu Y."/>
            <person name="Severinov K."/>
            <person name="Ishino S."/>
            <person name="Ishino Y."/>
            <person name="Prangishvili D."/>
            <person name="Kalinowski J."/>
            <person name="Krupovic M."/>
        </authorList>
    </citation>
    <scope>NUCLEOTIDE SEQUENCE</scope>
    <source>
        <strain evidence="5">B12</strain>
    </source>
</reference>
<sequence length="371" mass="41782">MKVVLFPSTDKPWDGIEAYSFELAKRLSKKGIEVVGIRIGIKNNVKAINNNFTLIDIKTPNFQGKLYALRILISSLKTLKIMKNADIIHGIGGYYAGIELFPVEKKVVTIIGASSLRETSKIKQDFRRLYMYFIYKMASAYIVPNEIIMNEIKKYIKINPVLIPLGIDIEGLKINESKTEIKAKFGFNDDDIIVLYLGQLVKGKRLPELIRAFQIVSNKIPNSKLVLVAWGYLKDYLKSLVNELRLDDKVFFINPLPYNQRKYIYSVSDVFVMLGDSFGDGGISSAVLDALGSGLPIVVSRNSPNYLVVKDNFNGYTVNPADYNEVANAILKSIVNGSELGKNSLYIAKNFEWDVVSNKIIELYKTIYSSN</sequence>
<gene>
    <name evidence="5" type="ORF">J5U23_01529</name>
</gene>
<dbReference type="Pfam" id="PF00534">
    <property type="entry name" value="Glycos_transf_1"/>
    <property type="match status" value="1"/>
</dbReference>
<feature type="domain" description="Glycosyltransferase subfamily 4-like N-terminal" evidence="4">
    <location>
        <begin position="14"/>
        <end position="170"/>
    </location>
</feature>
<protein>
    <recommendedName>
        <fullName evidence="7">Glycosyltransferase</fullName>
    </recommendedName>
</protein>
<evidence type="ECO:0008006" key="7">
    <source>
        <dbReference type="Google" id="ProtNLM"/>
    </source>
</evidence>
<proteinExistence type="predicted"/>
<dbReference type="EMBL" id="CP077717">
    <property type="protein sequence ID" value="QXJ28660.1"/>
    <property type="molecule type" value="Genomic_DNA"/>
</dbReference>
<evidence type="ECO:0000256" key="2">
    <source>
        <dbReference type="ARBA" id="ARBA00022679"/>
    </source>
</evidence>
<dbReference type="Proteomes" id="UP000694018">
    <property type="component" value="Chromosome"/>
</dbReference>
<dbReference type="CDD" id="cd03801">
    <property type="entry name" value="GT4_PimA-like"/>
    <property type="match status" value="1"/>
</dbReference>
<dbReference type="GO" id="GO:0016757">
    <property type="term" value="F:glycosyltransferase activity"/>
    <property type="evidence" value="ECO:0007669"/>
    <property type="project" value="UniProtKB-KW"/>
</dbReference>
<dbReference type="RefSeq" id="WP_218267430.1">
    <property type="nucleotide sequence ID" value="NZ_CP077717.1"/>
</dbReference>
<dbReference type="KEGG" id="sshi:J5U23_01529"/>
<keyword evidence="2" id="KW-0808">Transferase</keyword>
<dbReference type="AlphaFoldDB" id="A0A8F5BNX2"/>
<evidence type="ECO:0000259" key="4">
    <source>
        <dbReference type="Pfam" id="PF13439"/>
    </source>
</evidence>
<evidence type="ECO:0000313" key="6">
    <source>
        <dbReference type="Proteomes" id="UP000694018"/>
    </source>
</evidence>
<dbReference type="PANTHER" id="PTHR12526">
    <property type="entry name" value="GLYCOSYLTRANSFERASE"/>
    <property type="match status" value="1"/>
</dbReference>
<evidence type="ECO:0000259" key="3">
    <source>
        <dbReference type="Pfam" id="PF00534"/>
    </source>
</evidence>
<dbReference type="InterPro" id="IPR001296">
    <property type="entry name" value="Glyco_trans_1"/>
</dbReference>
<dbReference type="OrthoDB" id="132546at2157"/>
<accession>A0A8F5BNX2</accession>
<evidence type="ECO:0000256" key="1">
    <source>
        <dbReference type="ARBA" id="ARBA00022676"/>
    </source>
</evidence>
<evidence type="ECO:0000313" key="5">
    <source>
        <dbReference type="EMBL" id="QXJ28660.1"/>
    </source>
</evidence>
<name>A0A8F5BNX2_SACSH</name>
<keyword evidence="1" id="KW-0328">Glycosyltransferase</keyword>
<organism evidence="5 6">
    <name type="scientific">Saccharolobus shibatae (strain ATCC 51178 / DSM 5389 / JCM 8931 / NBRC 15437 / B12)</name>
    <name type="common">Sulfolobus shibatae</name>
    <dbReference type="NCBI Taxonomy" id="523848"/>
    <lineage>
        <taxon>Archaea</taxon>
        <taxon>Thermoproteota</taxon>
        <taxon>Thermoprotei</taxon>
        <taxon>Sulfolobales</taxon>
        <taxon>Sulfolobaceae</taxon>
        <taxon>Saccharolobus</taxon>
    </lineage>
</organism>
<dbReference type="Pfam" id="PF13439">
    <property type="entry name" value="Glyco_transf_4"/>
    <property type="match status" value="1"/>
</dbReference>
<dbReference type="PANTHER" id="PTHR12526:SF629">
    <property type="entry name" value="TEICHURONIC ACID BIOSYNTHESIS GLYCOSYLTRANSFERASE TUAH-RELATED"/>
    <property type="match status" value="1"/>
</dbReference>
<dbReference type="GeneID" id="65563097"/>
<feature type="domain" description="Glycosyl transferase family 1" evidence="3">
    <location>
        <begin position="178"/>
        <end position="337"/>
    </location>
</feature>
<dbReference type="InterPro" id="IPR028098">
    <property type="entry name" value="Glyco_trans_4-like_N"/>
</dbReference>